<dbReference type="Proteomes" id="UP001303889">
    <property type="component" value="Unassembled WGS sequence"/>
</dbReference>
<sequence>NEFEVLLGYLPNLWRLVENGTSVGVMRGVRCKDAFFARAVEEQARILGCPKMLVPGHHQGFEVETEEFLPCLLEMLETLEKKRAARVTFLQGSRLTARRSSLDPPSIPSWPPPPPFHGQYYRVPADPFRDFLNKARFPSRAKLREMKQVDYCLSVASRALPCRYLGETAVLKVAGELAVGDRCAHGSGAQYPFADDDFPHIPNDVVVRAENDFALESAAYSYLDGEFSGKLIPKFHGSWIVNIPLKDLERPVGFILMEHIDSVPLNKHSPQPC</sequence>
<accession>A0AAN6MI54</accession>
<protein>
    <submittedName>
        <fullName evidence="1">Uncharacterized protein</fullName>
    </submittedName>
</protein>
<reference evidence="1" key="1">
    <citation type="journal article" date="2023" name="Mol. Phylogenet. Evol.">
        <title>Genome-scale phylogeny and comparative genomics of the fungal order Sordariales.</title>
        <authorList>
            <person name="Hensen N."/>
            <person name="Bonometti L."/>
            <person name="Westerberg I."/>
            <person name="Brannstrom I.O."/>
            <person name="Guillou S."/>
            <person name="Cros-Aarteil S."/>
            <person name="Calhoun S."/>
            <person name="Haridas S."/>
            <person name="Kuo A."/>
            <person name="Mondo S."/>
            <person name="Pangilinan J."/>
            <person name="Riley R."/>
            <person name="LaButti K."/>
            <person name="Andreopoulos B."/>
            <person name="Lipzen A."/>
            <person name="Chen C."/>
            <person name="Yan M."/>
            <person name="Daum C."/>
            <person name="Ng V."/>
            <person name="Clum A."/>
            <person name="Steindorff A."/>
            <person name="Ohm R.A."/>
            <person name="Martin F."/>
            <person name="Silar P."/>
            <person name="Natvig D.O."/>
            <person name="Lalanne C."/>
            <person name="Gautier V."/>
            <person name="Ament-Velasquez S.L."/>
            <person name="Kruys A."/>
            <person name="Hutchinson M.I."/>
            <person name="Powell A.J."/>
            <person name="Barry K."/>
            <person name="Miller A.N."/>
            <person name="Grigoriev I.V."/>
            <person name="Debuchy R."/>
            <person name="Gladieux P."/>
            <person name="Hiltunen Thoren M."/>
            <person name="Johannesson H."/>
        </authorList>
    </citation>
    <scope>NUCLEOTIDE SEQUENCE</scope>
    <source>
        <strain evidence="1">CBS 103.79</strain>
    </source>
</reference>
<comment type="caution">
    <text evidence="1">The sequence shown here is derived from an EMBL/GenBank/DDBJ whole genome shotgun (WGS) entry which is preliminary data.</text>
</comment>
<feature type="non-terminal residue" evidence="1">
    <location>
        <position position="1"/>
    </location>
</feature>
<evidence type="ECO:0000313" key="1">
    <source>
        <dbReference type="EMBL" id="KAK3901327.1"/>
    </source>
</evidence>
<evidence type="ECO:0000313" key="2">
    <source>
        <dbReference type="Proteomes" id="UP001303889"/>
    </source>
</evidence>
<dbReference type="EMBL" id="MU855589">
    <property type="protein sequence ID" value="KAK3901327.1"/>
    <property type="molecule type" value="Genomic_DNA"/>
</dbReference>
<organism evidence="1 2">
    <name type="scientific">Staphylotrichum tortipilum</name>
    <dbReference type="NCBI Taxonomy" id="2831512"/>
    <lineage>
        <taxon>Eukaryota</taxon>
        <taxon>Fungi</taxon>
        <taxon>Dikarya</taxon>
        <taxon>Ascomycota</taxon>
        <taxon>Pezizomycotina</taxon>
        <taxon>Sordariomycetes</taxon>
        <taxon>Sordariomycetidae</taxon>
        <taxon>Sordariales</taxon>
        <taxon>Chaetomiaceae</taxon>
        <taxon>Staphylotrichum</taxon>
    </lineage>
</organism>
<proteinExistence type="predicted"/>
<reference evidence="1" key="2">
    <citation type="submission" date="2023-05" db="EMBL/GenBank/DDBJ databases">
        <authorList>
            <consortium name="Lawrence Berkeley National Laboratory"/>
            <person name="Steindorff A."/>
            <person name="Hensen N."/>
            <person name="Bonometti L."/>
            <person name="Westerberg I."/>
            <person name="Brannstrom I.O."/>
            <person name="Guillou S."/>
            <person name="Cros-Aarteil S."/>
            <person name="Calhoun S."/>
            <person name="Haridas S."/>
            <person name="Kuo A."/>
            <person name="Mondo S."/>
            <person name="Pangilinan J."/>
            <person name="Riley R."/>
            <person name="Labutti K."/>
            <person name="Andreopoulos B."/>
            <person name="Lipzen A."/>
            <person name="Chen C."/>
            <person name="Yanf M."/>
            <person name="Daum C."/>
            <person name="Ng V."/>
            <person name="Clum A."/>
            <person name="Ohm R."/>
            <person name="Martin F."/>
            <person name="Silar P."/>
            <person name="Natvig D."/>
            <person name="Lalanne C."/>
            <person name="Gautier V."/>
            <person name="Ament-Velasquez S.L."/>
            <person name="Kruys A."/>
            <person name="Hutchinson M.I."/>
            <person name="Powell A.J."/>
            <person name="Barry K."/>
            <person name="Miller A.N."/>
            <person name="Grigoriev I.V."/>
            <person name="Debuchy R."/>
            <person name="Gladieux P."/>
            <person name="Thoren M.H."/>
            <person name="Johannesson H."/>
        </authorList>
    </citation>
    <scope>NUCLEOTIDE SEQUENCE</scope>
    <source>
        <strain evidence="1">CBS 103.79</strain>
    </source>
</reference>
<keyword evidence="2" id="KW-1185">Reference proteome</keyword>
<name>A0AAN6MI54_9PEZI</name>
<dbReference type="AlphaFoldDB" id="A0AAN6MI54"/>
<gene>
    <name evidence="1" type="ORF">C8A05DRAFT_34998</name>
</gene>